<proteinExistence type="predicted"/>
<evidence type="ECO:0000313" key="2">
    <source>
        <dbReference type="EMBL" id="RDX99649.1"/>
    </source>
</evidence>
<keyword evidence="1" id="KW-0472">Membrane</keyword>
<gene>
    <name evidence="2" type="ORF">CR513_17277</name>
</gene>
<evidence type="ECO:0000313" key="3">
    <source>
        <dbReference type="Proteomes" id="UP000257109"/>
    </source>
</evidence>
<dbReference type="InterPro" id="IPR053258">
    <property type="entry name" value="Ca-permeable_cation_channel"/>
</dbReference>
<name>A0A371HA59_MUCPR</name>
<dbReference type="AlphaFoldDB" id="A0A371HA59"/>
<keyword evidence="1" id="KW-0812">Transmembrane</keyword>
<feature type="transmembrane region" description="Helical" evidence="1">
    <location>
        <begin position="133"/>
        <end position="154"/>
    </location>
</feature>
<evidence type="ECO:0000256" key="1">
    <source>
        <dbReference type="SAM" id="Phobius"/>
    </source>
</evidence>
<reference evidence="2" key="1">
    <citation type="submission" date="2018-05" db="EMBL/GenBank/DDBJ databases">
        <title>Draft genome of Mucuna pruriens seed.</title>
        <authorList>
            <person name="Nnadi N.E."/>
            <person name="Vos R."/>
            <person name="Hasami M.H."/>
            <person name="Devisetty U.K."/>
            <person name="Aguiy J.C."/>
        </authorList>
    </citation>
    <scope>NUCLEOTIDE SEQUENCE [LARGE SCALE GENOMIC DNA]</scope>
    <source>
        <strain evidence="2">JCA_2017</strain>
    </source>
</reference>
<sequence>MDASKEYIDELGAKDATGKNRRRVKFKVAKKVNQRKSKFMGCTCRLKYYNGASLPTSSNIEDFIPSIPCHAIFVFLDPILIGVMQVEYQNKEESPFEKHPLQKHTFLTAICIYGALLGINIHTKIRSGYLQKILSYGLLLSGMFSSVSLLSILWHQQLLWFVLIICGSIPLILARHMLISSVCWIKNVLAKLTRGAYKHSSASRSNHICLGV</sequence>
<dbReference type="EMBL" id="QJKJ01003179">
    <property type="protein sequence ID" value="RDX99649.1"/>
    <property type="molecule type" value="Genomic_DNA"/>
</dbReference>
<keyword evidence="3" id="KW-1185">Reference proteome</keyword>
<organism evidence="2 3">
    <name type="scientific">Mucuna pruriens</name>
    <name type="common">Velvet bean</name>
    <name type="synonym">Dolichos pruriens</name>
    <dbReference type="NCBI Taxonomy" id="157652"/>
    <lineage>
        <taxon>Eukaryota</taxon>
        <taxon>Viridiplantae</taxon>
        <taxon>Streptophyta</taxon>
        <taxon>Embryophyta</taxon>
        <taxon>Tracheophyta</taxon>
        <taxon>Spermatophyta</taxon>
        <taxon>Magnoliopsida</taxon>
        <taxon>eudicotyledons</taxon>
        <taxon>Gunneridae</taxon>
        <taxon>Pentapetalae</taxon>
        <taxon>rosids</taxon>
        <taxon>fabids</taxon>
        <taxon>Fabales</taxon>
        <taxon>Fabaceae</taxon>
        <taxon>Papilionoideae</taxon>
        <taxon>50 kb inversion clade</taxon>
        <taxon>NPAAA clade</taxon>
        <taxon>indigoferoid/millettioid clade</taxon>
        <taxon>Phaseoleae</taxon>
        <taxon>Mucuna</taxon>
    </lineage>
</organism>
<keyword evidence="1" id="KW-1133">Transmembrane helix</keyword>
<accession>A0A371HA59</accession>
<protein>
    <submittedName>
        <fullName evidence="2">Uncharacterized protein</fullName>
    </submittedName>
</protein>
<dbReference type="OrthoDB" id="1429550at2759"/>
<dbReference type="PANTHER" id="PTHR34115:SF6">
    <property type="entry name" value="PROTEIN, PUTATIVE-RELATED"/>
    <property type="match status" value="1"/>
</dbReference>
<feature type="transmembrane region" description="Helical" evidence="1">
    <location>
        <begin position="104"/>
        <end position="121"/>
    </location>
</feature>
<dbReference type="PANTHER" id="PTHR34115">
    <property type="entry name" value="PROTEIN, PUTATIVE-RELATED"/>
    <property type="match status" value="1"/>
</dbReference>
<feature type="non-terminal residue" evidence="2">
    <location>
        <position position="1"/>
    </location>
</feature>
<feature type="transmembrane region" description="Helical" evidence="1">
    <location>
        <begin position="160"/>
        <end position="185"/>
    </location>
</feature>
<dbReference type="Proteomes" id="UP000257109">
    <property type="component" value="Unassembled WGS sequence"/>
</dbReference>
<comment type="caution">
    <text evidence="2">The sequence shown here is derived from an EMBL/GenBank/DDBJ whole genome shotgun (WGS) entry which is preliminary data.</text>
</comment>